<dbReference type="InterPro" id="IPR001357">
    <property type="entry name" value="BRCT_dom"/>
</dbReference>
<dbReference type="VEuPathDB" id="CryptoDB:Cvel_6973"/>
<dbReference type="InterPro" id="IPR036420">
    <property type="entry name" value="BRCT_dom_sf"/>
</dbReference>
<feature type="compositionally biased region" description="Low complexity" evidence="2">
    <location>
        <begin position="621"/>
        <end position="638"/>
    </location>
</feature>
<evidence type="ECO:0000256" key="1">
    <source>
        <dbReference type="ARBA" id="ARBA00022737"/>
    </source>
</evidence>
<dbReference type="PANTHER" id="PTHR13561:SF20">
    <property type="entry name" value="DNA TOPOISOMERASE 2-BINDING PROTEIN 1"/>
    <property type="match status" value="1"/>
</dbReference>
<feature type="region of interest" description="Disordered" evidence="2">
    <location>
        <begin position="1158"/>
        <end position="1178"/>
    </location>
</feature>
<dbReference type="GO" id="GO:0007095">
    <property type="term" value="P:mitotic G2 DNA damage checkpoint signaling"/>
    <property type="evidence" value="ECO:0007669"/>
    <property type="project" value="TreeGrafter"/>
</dbReference>
<dbReference type="Gene3D" id="3.40.50.10190">
    <property type="entry name" value="BRCT domain"/>
    <property type="match status" value="2"/>
</dbReference>
<protein>
    <recommendedName>
        <fullName evidence="3">BRCT domain-containing protein</fullName>
    </recommendedName>
</protein>
<dbReference type="SMART" id="SM00292">
    <property type="entry name" value="BRCT"/>
    <property type="match status" value="3"/>
</dbReference>
<evidence type="ECO:0000256" key="2">
    <source>
        <dbReference type="SAM" id="MobiDB-lite"/>
    </source>
</evidence>
<feature type="region of interest" description="Disordered" evidence="2">
    <location>
        <begin position="563"/>
        <end position="638"/>
    </location>
</feature>
<name>A0A0G4HID1_9ALVE</name>
<feature type="compositionally biased region" description="Low complexity" evidence="2">
    <location>
        <begin position="572"/>
        <end position="583"/>
    </location>
</feature>
<dbReference type="AlphaFoldDB" id="A0A0G4HID1"/>
<feature type="domain" description="BRCT" evidence="3">
    <location>
        <begin position="211"/>
        <end position="286"/>
    </location>
</feature>
<sequence>MPRQSQKKNGTGTVQRSLKVWFERPEVVRTLVSRHQDVGIAPRNSEDPRKAAEYFVFETPFLKSWYSAITQGRKVCGHEFFRNFLETRAARDHPKPPTNSFPFFDQILPTGSVVFCPVQAIDTDVTRRDLENDARALGAVVVASADELAGAMMEREAEQPCFVVADTLSADTVEALAILVTRSGSPCRIVRSSWIIAQKDPQTRTSEPNVLPPFAGLKVSCHPLSGEVKRTQEATLRTHGAILVSKLNEAAFVVFSDKESKLLDTARRGRKVCVGVQWVSKSIENGWALPAGHRDSEIPSQAWAVSGPLALQAGTLGGGGTLPLPGPQSNANRNTNAPLALPGIQETELADASQSLALVPVSETLEQQRGREQTAGFLALRGEGAVGEPGHWFRGCVVCVHFLGREAKVKCREQVVMGGGWTAEDPLDPQITHILIPPVPPRRQLQQQEKQEVALCVTSRRGRLPFFVKSSWLAESSAAKCLIAPDSFLIDEISHVDPQTQPGAVPLCHDELSQANQGAAGPGGPPQAPQLQGKATAGLARTWTAGSAYSGATQPMQAAFPVQRQPTDGANQQPPQQQQQPQQRDQDREREKQAGEGPPVGLQKEKEKGKESGWYVRKNKNAPPASSSSSAPSSGVNPSAAVLGGKRVGLAGFTRRDAEYIWKEDIKALGGAEIISGPQLAQGHLDYVIVNYKEGMQELRRICNLGQGPLPSEWESKLVSYLWLKFCKDDCRLYSPLECDFFRPSKAFDSRSEAFSDMAVRLTAFLQMSPEQEKARSEGQKFVRKQPDLACVKMVCKALRLTVLETAWDGRRPNDKRADLVICGMWRNANKGKLRLARREGISVVTIDWLVESYKQGRPIHKGEAQFQLFIVEVSETGQPSRPQETSRELLFMKGETLVASPLVETERLSQALKVGAVVNPPIGLRQGGPGGPSPSALQAAAAQPGVAGGGVVCPASHCPADVLALMLLEEVLKDPRKWDAFSASPLPRTGSGPLPPSSPPSLNSPLSAMEDGKMDEDLGGAVKFLISNFRGNGGGKKREAGQNSPTNAVAFSPSFSLPAELVMVFKDDLEAQVGRERVEERVRFAIFDQISKNWEGKKSGREGERDMKEVEQWLKSVFSSALDSLRVTLSDWLLECLDQKRVTKHEQCRPWAWRSRQRSGPVGAERESQRERRGGVQVEWATAEAALIDRGRRREEEQQ</sequence>
<evidence type="ECO:0000259" key="3">
    <source>
        <dbReference type="SMART" id="SM00292"/>
    </source>
</evidence>
<dbReference type="GO" id="GO:0006270">
    <property type="term" value="P:DNA replication initiation"/>
    <property type="evidence" value="ECO:0007669"/>
    <property type="project" value="TreeGrafter"/>
</dbReference>
<dbReference type="PANTHER" id="PTHR13561">
    <property type="entry name" value="DNA REPLICATION REGULATOR DPB11-RELATED"/>
    <property type="match status" value="1"/>
</dbReference>
<organism evidence="4">
    <name type="scientific">Chromera velia CCMP2878</name>
    <dbReference type="NCBI Taxonomy" id="1169474"/>
    <lineage>
        <taxon>Eukaryota</taxon>
        <taxon>Sar</taxon>
        <taxon>Alveolata</taxon>
        <taxon>Colpodellida</taxon>
        <taxon>Chromeraceae</taxon>
        <taxon>Chromera</taxon>
    </lineage>
</organism>
<feature type="domain" description="BRCT" evidence="3">
    <location>
        <begin position="101"/>
        <end position="202"/>
    </location>
</feature>
<proteinExistence type="predicted"/>
<dbReference type="EMBL" id="CDMZ01002787">
    <property type="protein sequence ID" value="CEM43890.1"/>
    <property type="molecule type" value="Genomic_DNA"/>
</dbReference>
<feature type="domain" description="BRCT" evidence="3">
    <location>
        <begin position="752"/>
        <end position="857"/>
    </location>
</feature>
<keyword evidence="1" id="KW-0677">Repeat</keyword>
<dbReference type="GO" id="GO:0033314">
    <property type="term" value="P:mitotic DNA replication checkpoint signaling"/>
    <property type="evidence" value="ECO:0007669"/>
    <property type="project" value="TreeGrafter"/>
</dbReference>
<evidence type="ECO:0000313" key="4">
    <source>
        <dbReference type="EMBL" id="CEM43890.1"/>
    </source>
</evidence>
<gene>
    <name evidence="4" type="ORF">Cvel_6973</name>
</gene>
<feature type="region of interest" description="Disordered" evidence="2">
    <location>
        <begin position="984"/>
        <end position="1012"/>
    </location>
</feature>
<feature type="compositionally biased region" description="Basic and acidic residues" evidence="2">
    <location>
        <begin position="1165"/>
        <end position="1175"/>
    </location>
</feature>
<feature type="region of interest" description="Disordered" evidence="2">
    <location>
        <begin position="514"/>
        <end position="538"/>
    </location>
</feature>
<dbReference type="SUPFAM" id="SSF52113">
    <property type="entry name" value="BRCT domain"/>
    <property type="match status" value="2"/>
</dbReference>
<feature type="compositionally biased region" description="Basic and acidic residues" evidence="2">
    <location>
        <begin position="584"/>
        <end position="594"/>
    </location>
</feature>
<accession>A0A0G4HID1</accession>
<reference evidence="4" key="1">
    <citation type="submission" date="2014-11" db="EMBL/GenBank/DDBJ databases">
        <authorList>
            <person name="Otto D Thomas"/>
            <person name="Naeem Raeece"/>
        </authorList>
    </citation>
    <scope>NUCLEOTIDE SEQUENCE</scope>
</reference>